<evidence type="ECO:0000256" key="5">
    <source>
        <dbReference type="ARBA" id="ARBA00038359"/>
    </source>
</evidence>
<comment type="similarity">
    <text evidence="5">Belongs to the SAT4 family.</text>
</comment>
<evidence type="ECO:0000256" key="1">
    <source>
        <dbReference type="ARBA" id="ARBA00004141"/>
    </source>
</evidence>
<accession>A0AAD4HWS7</accession>
<dbReference type="InterPro" id="IPR052337">
    <property type="entry name" value="SAT4-like"/>
</dbReference>
<keyword evidence="2 7" id="KW-0812">Transmembrane</keyword>
<evidence type="ECO:0000259" key="8">
    <source>
        <dbReference type="Pfam" id="PF20684"/>
    </source>
</evidence>
<feature type="compositionally biased region" description="Basic and acidic residues" evidence="6">
    <location>
        <begin position="305"/>
        <end position="315"/>
    </location>
</feature>
<dbReference type="PANTHER" id="PTHR33048">
    <property type="entry name" value="PTH11-LIKE INTEGRAL MEMBRANE PROTEIN (AFU_ORTHOLOGUE AFUA_5G11245)"/>
    <property type="match status" value="1"/>
</dbReference>
<feature type="transmembrane region" description="Helical" evidence="7">
    <location>
        <begin position="49"/>
        <end position="68"/>
    </location>
</feature>
<feature type="transmembrane region" description="Helical" evidence="7">
    <location>
        <begin position="147"/>
        <end position="167"/>
    </location>
</feature>
<protein>
    <recommendedName>
        <fullName evidence="8">Rhodopsin domain-containing protein</fullName>
    </recommendedName>
</protein>
<feature type="region of interest" description="Disordered" evidence="6">
    <location>
        <begin position="296"/>
        <end position="315"/>
    </location>
</feature>
<feature type="transmembrane region" description="Helical" evidence="7">
    <location>
        <begin position="16"/>
        <end position="37"/>
    </location>
</feature>
<evidence type="ECO:0000313" key="9">
    <source>
        <dbReference type="EMBL" id="KAG7290074.1"/>
    </source>
</evidence>
<evidence type="ECO:0000256" key="7">
    <source>
        <dbReference type="SAM" id="Phobius"/>
    </source>
</evidence>
<keyword evidence="10" id="KW-1185">Reference proteome</keyword>
<feature type="transmembrane region" description="Helical" evidence="7">
    <location>
        <begin position="191"/>
        <end position="214"/>
    </location>
</feature>
<feature type="transmembrane region" description="Helical" evidence="7">
    <location>
        <begin position="113"/>
        <end position="135"/>
    </location>
</feature>
<feature type="region of interest" description="Disordered" evidence="6">
    <location>
        <begin position="330"/>
        <end position="365"/>
    </location>
</feature>
<feature type="transmembrane region" description="Helical" evidence="7">
    <location>
        <begin position="267"/>
        <end position="285"/>
    </location>
</feature>
<feature type="transmembrane region" description="Helical" evidence="7">
    <location>
        <begin position="226"/>
        <end position="247"/>
    </location>
</feature>
<sequence length="365" mass="40609">MDSDTYDKDQWRQNELIITASVFTTLSILIVSTRTFLRAVVIRKFGADDATMLVALFFAVGYLAELLLGKANNMGHAMSTLSLDNMYNIIKVSQAWTFCNQLFPNANPFQITLAIQCTYYGAVNFIKFSILFMYLRFAVTRTLRLACIGMIVFHALFLIVSLAVTLLQCRPLEKMWDLTGTVDGSCINTTAFFYFTSGFNIITDIIIFALPIKTLLNINRPRNEKIALVAVFGVGTFATIVAMVRLHTIYTYTLAQDPFQQSILVNLWSIIEVNVAIACASAPALKPLFTPQALREARNGSTPPKHSDYEYHSRDRSGIKSKVSVNQSFAARGDIDMEPLPSNSTKIIGGKPESDSGSTRQILTD</sequence>
<proteinExistence type="inferred from homology"/>
<dbReference type="GO" id="GO:0016020">
    <property type="term" value="C:membrane"/>
    <property type="evidence" value="ECO:0007669"/>
    <property type="project" value="UniProtKB-SubCell"/>
</dbReference>
<dbReference type="AlphaFoldDB" id="A0AAD4HWS7"/>
<dbReference type="PANTHER" id="PTHR33048:SF123">
    <property type="entry name" value="INTEGRAL MEMBRANE PROTEIN"/>
    <property type="match status" value="1"/>
</dbReference>
<dbReference type="Proteomes" id="UP001197093">
    <property type="component" value="Unassembled WGS sequence"/>
</dbReference>
<name>A0AAD4HWS7_9PEZI</name>
<evidence type="ECO:0000256" key="4">
    <source>
        <dbReference type="ARBA" id="ARBA00023136"/>
    </source>
</evidence>
<evidence type="ECO:0000313" key="10">
    <source>
        <dbReference type="Proteomes" id="UP001197093"/>
    </source>
</evidence>
<feature type="domain" description="Rhodopsin" evidence="8">
    <location>
        <begin position="34"/>
        <end position="289"/>
    </location>
</feature>
<gene>
    <name evidence="9" type="ORF">NEMBOFW57_000066</name>
</gene>
<evidence type="ECO:0000256" key="2">
    <source>
        <dbReference type="ARBA" id="ARBA00022692"/>
    </source>
</evidence>
<feature type="compositionally biased region" description="Polar residues" evidence="6">
    <location>
        <begin position="355"/>
        <end position="365"/>
    </location>
</feature>
<comment type="subcellular location">
    <subcellularLocation>
        <location evidence="1">Membrane</location>
        <topology evidence="1">Multi-pass membrane protein</topology>
    </subcellularLocation>
</comment>
<reference evidence="9" key="1">
    <citation type="submission" date="2023-02" db="EMBL/GenBank/DDBJ databases">
        <authorList>
            <person name="Palmer J.M."/>
        </authorList>
    </citation>
    <scope>NUCLEOTIDE SEQUENCE</scope>
    <source>
        <strain evidence="9">FW57</strain>
    </source>
</reference>
<dbReference type="InterPro" id="IPR049326">
    <property type="entry name" value="Rhodopsin_dom_fungi"/>
</dbReference>
<dbReference type="EMBL" id="JAHCVI010000001">
    <property type="protein sequence ID" value="KAG7290074.1"/>
    <property type="molecule type" value="Genomic_DNA"/>
</dbReference>
<evidence type="ECO:0000256" key="3">
    <source>
        <dbReference type="ARBA" id="ARBA00022989"/>
    </source>
</evidence>
<comment type="caution">
    <text evidence="9">The sequence shown here is derived from an EMBL/GenBank/DDBJ whole genome shotgun (WGS) entry which is preliminary data.</text>
</comment>
<evidence type="ECO:0000256" key="6">
    <source>
        <dbReference type="SAM" id="MobiDB-lite"/>
    </source>
</evidence>
<organism evidence="9 10">
    <name type="scientific">Staphylotrichum longicolle</name>
    <dbReference type="NCBI Taxonomy" id="669026"/>
    <lineage>
        <taxon>Eukaryota</taxon>
        <taxon>Fungi</taxon>
        <taxon>Dikarya</taxon>
        <taxon>Ascomycota</taxon>
        <taxon>Pezizomycotina</taxon>
        <taxon>Sordariomycetes</taxon>
        <taxon>Sordariomycetidae</taxon>
        <taxon>Sordariales</taxon>
        <taxon>Chaetomiaceae</taxon>
        <taxon>Staphylotrichum</taxon>
    </lineage>
</organism>
<keyword evidence="3 7" id="KW-1133">Transmembrane helix</keyword>
<keyword evidence="4 7" id="KW-0472">Membrane</keyword>
<dbReference type="Pfam" id="PF20684">
    <property type="entry name" value="Fung_rhodopsin"/>
    <property type="match status" value="1"/>
</dbReference>